<evidence type="ECO:0000313" key="1">
    <source>
        <dbReference type="EMBL" id="ASM75094.1"/>
    </source>
</evidence>
<organism evidence="1 2">
    <name type="scientific">Pseudosulfitobacter pseudonitzschiae</name>
    <dbReference type="NCBI Taxonomy" id="1402135"/>
    <lineage>
        <taxon>Bacteria</taxon>
        <taxon>Pseudomonadati</taxon>
        <taxon>Pseudomonadota</taxon>
        <taxon>Alphaproteobacteria</taxon>
        <taxon>Rhodobacterales</taxon>
        <taxon>Roseobacteraceae</taxon>
        <taxon>Pseudosulfitobacter</taxon>
    </lineage>
</organism>
<dbReference type="RefSeq" id="WP_089423107.1">
    <property type="nucleotide sequence ID" value="NZ_CP022418.1"/>
</dbReference>
<dbReference type="KEGG" id="spse:SULPSESMR1_04371"/>
<dbReference type="Proteomes" id="UP000199754">
    <property type="component" value="Plasmid pSMR1-3"/>
</dbReference>
<keyword evidence="1" id="KW-0614">Plasmid</keyword>
<accession>A0A221K7W4</accession>
<gene>
    <name evidence="1" type="ORF">SULPSESMR1_04371</name>
</gene>
<keyword evidence="2" id="KW-1185">Reference proteome</keyword>
<dbReference type="EMBL" id="CP022418">
    <property type="protein sequence ID" value="ASM75094.1"/>
    <property type="molecule type" value="Genomic_DNA"/>
</dbReference>
<reference evidence="1 2" key="1">
    <citation type="submission" date="2017-07" db="EMBL/GenBank/DDBJ databases">
        <title>Genome Sequence of Sulfitobacter pseudonitzschiae Strain SMR1 Isolated from a culture of the Diatom Skeletonema marinoi.</title>
        <authorList>
            <person name="Topel M."/>
            <person name="Pinder M.I.M."/>
            <person name="Johansson O.N."/>
            <person name="Kourtchenko O."/>
            <person name="Godhe A."/>
            <person name="Clarke A.K."/>
        </authorList>
    </citation>
    <scope>NUCLEOTIDE SEQUENCE [LARGE SCALE GENOMIC DNA]</scope>
    <source>
        <strain evidence="1 2">SMR1</strain>
        <plasmid evidence="1 2">pSMR1-3</plasmid>
    </source>
</reference>
<evidence type="ECO:0000313" key="2">
    <source>
        <dbReference type="Proteomes" id="UP000199754"/>
    </source>
</evidence>
<dbReference type="AlphaFoldDB" id="A0A221K7W4"/>
<geneLocation type="plasmid" evidence="1 2">
    <name>pSMR1-3</name>
</geneLocation>
<sequence>MDLDKEAPNVVTTKHFHELLRSGFQAEVVCTEDAYKKAAVWYGEWVVRVVNADGTFEKHISSTRMPSTPGENIKIRTAKTANGLISLLHAAGFRIPAIPMEKGTRQILSLGDNPATPSDD</sequence>
<protein>
    <submittedName>
        <fullName evidence="1">Uncharacterized protein</fullName>
    </submittedName>
</protein>
<dbReference type="OrthoDB" id="7917345at2"/>
<name>A0A221K7W4_9RHOB</name>
<proteinExistence type="predicted"/>